<accession>A0A5B0QNB8</accession>
<keyword evidence="3" id="KW-1185">Reference proteome</keyword>
<keyword evidence="1" id="KW-0472">Membrane</keyword>
<gene>
    <name evidence="2" type="ORF">PGT21_015999</name>
</gene>
<dbReference type="AlphaFoldDB" id="A0A5B0QNB8"/>
<keyword evidence="1" id="KW-0812">Transmembrane</keyword>
<reference evidence="2 3" key="1">
    <citation type="submission" date="2019-05" db="EMBL/GenBank/DDBJ databases">
        <title>Emergence of the Ug99 lineage of the wheat stem rust pathogen through somatic hybridization.</title>
        <authorList>
            <person name="Li F."/>
            <person name="Upadhyaya N.M."/>
            <person name="Sperschneider J."/>
            <person name="Matny O."/>
            <person name="Nguyen-Phuc H."/>
            <person name="Mago R."/>
            <person name="Raley C."/>
            <person name="Miller M.E."/>
            <person name="Silverstein K.A.T."/>
            <person name="Henningsen E."/>
            <person name="Hirsch C.D."/>
            <person name="Visser B."/>
            <person name="Pretorius Z.A."/>
            <person name="Steffenson B.J."/>
            <person name="Schwessinger B."/>
            <person name="Dodds P.N."/>
            <person name="Figueroa M."/>
        </authorList>
    </citation>
    <scope>NUCLEOTIDE SEQUENCE [LARGE SCALE GENOMIC DNA]</scope>
    <source>
        <strain evidence="2">21-0</strain>
    </source>
</reference>
<proteinExistence type="predicted"/>
<evidence type="ECO:0000313" key="3">
    <source>
        <dbReference type="Proteomes" id="UP000324748"/>
    </source>
</evidence>
<name>A0A5B0QNB8_PUCGR</name>
<evidence type="ECO:0000313" key="2">
    <source>
        <dbReference type="EMBL" id="KAA1114620.1"/>
    </source>
</evidence>
<feature type="transmembrane region" description="Helical" evidence="1">
    <location>
        <begin position="43"/>
        <end position="68"/>
    </location>
</feature>
<dbReference type="Proteomes" id="UP000324748">
    <property type="component" value="Unassembled WGS sequence"/>
</dbReference>
<protein>
    <submittedName>
        <fullName evidence="2">Uncharacterized protein</fullName>
    </submittedName>
</protein>
<dbReference type="OrthoDB" id="10277464at2759"/>
<comment type="caution">
    <text evidence="2">The sequence shown here is derived from an EMBL/GenBank/DDBJ whole genome shotgun (WGS) entry which is preliminary data.</text>
</comment>
<keyword evidence="1" id="KW-1133">Transmembrane helix</keyword>
<dbReference type="EMBL" id="VSWC01000014">
    <property type="protein sequence ID" value="KAA1114620.1"/>
    <property type="molecule type" value="Genomic_DNA"/>
</dbReference>
<organism evidence="2 3">
    <name type="scientific">Puccinia graminis f. sp. tritici</name>
    <dbReference type="NCBI Taxonomy" id="56615"/>
    <lineage>
        <taxon>Eukaryota</taxon>
        <taxon>Fungi</taxon>
        <taxon>Dikarya</taxon>
        <taxon>Basidiomycota</taxon>
        <taxon>Pucciniomycotina</taxon>
        <taxon>Pucciniomycetes</taxon>
        <taxon>Pucciniales</taxon>
        <taxon>Pucciniaceae</taxon>
        <taxon>Puccinia</taxon>
    </lineage>
</organism>
<sequence>MPSAPYSKSQLFLHESVSEPKPPLVNHTDKTAITTRFSQISSIMLLAGTILIMFSIISLPGAFAAATLPPVSSSTKISRNVGELVDKRIESNIQEKWKAIRAGVITKDPGSPRATKVKVFKDLPQEGNKISRVAQVEALASFKLARGLSLTRDVKSSELVISRAKKEAFKAIEQVAKERLKARPGLKLSWKSWP</sequence>
<evidence type="ECO:0000256" key="1">
    <source>
        <dbReference type="SAM" id="Phobius"/>
    </source>
</evidence>